<accession>A0A2P4YPX2</accession>
<reference evidence="2 3" key="1">
    <citation type="journal article" date="2017" name="Genome Biol. Evol.">
        <title>Phytophthora megakarya and P. palmivora, closely related causal agents of cacao black pod rot, underwent increases in genome sizes and gene numbers by different mechanisms.</title>
        <authorList>
            <person name="Ali S.S."/>
            <person name="Shao J."/>
            <person name="Lary D.J."/>
            <person name="Kronmiller B."/>
            <person name="Shen D."/>
            <person name="Strem M.D."/>
            <person name="Amoako-Attah I."/>
            <person name="Akrofi A.Y."/>
            <person name="Begoude B.A."/>
            <person name="Ten Hoopen G.M."/>
            <person name="Coulibaly K."/>
            <person name="Kebe B.I."/>
            <person name="Melnick R.L."/>
            <person name="Guiltinan M.J."/>
            <person name="Tyler B.M."/>
            <person name="Meinhardt L.W."/>
            <person name="Bailey B.A."/>
        </authorList>
    </citation>
    <scope>NUCLEOTIDE SEQUENCE [LARGE SCALE GENOMIC DNA]</scope>
    <source>
        <strain evidence="3">sbr112.9</strain>
    </source>
</reference>
<feature type="signal peptide" evidence="1">
    <location>
        <begin position="1"/>
        <end position="18"/>
    </location>
</feature>
<name>A0A2P4YPX2_9STRA</name>
<evidence type="ECO:0000256" key="1">
    <source>
        <dbReference type="SAM" id="SignalP"/>
    </source>
</evidence>
<dbReference type="Proteomes" id="UP000237271">
    <property type="component" value="Unassembled WGS sequence"/>
</dbReference>
<keyword evidence="3" id="KW-1185">Reference proteome</keyword>
<evidence type="ECO:0000313" key="2">
    <source>
        <dbReference type="EMBL" id="POM79826.1"/>
    </source>
</evidence>
<proteinExistence type="predicted"/>
<organism evidence="2 3">
    <name type="scientific">Phytophthora palmivora</name>
    <dbReference type="NCBI Taxonomy" id="4796"/>
    <lineage>
        <taxon>Eukaryota</taxon>
        <taxon>Sar</taxon>
        <taxon>Stramenopiles</taxon>
        <taxon>Oomycota</taxon>
        <taxon>Peronosporomycetes</taxon>
        <taxon>Peronosporales</taxon>
        <taxon>Peronosporaceae</taxon>
        <taxon>Phytophthora</taxon>
    </lineage>
</organism>
<dbReference type="EMBL" id="NCKW01000977">
    <property type="protein sequence ID" value="POM79826.1"/>
    <property type="molecule type" value="Genomic_DNA"/>
</dbReference>
<protein>
    <submittedName>
        <fullName evidence="2">RxLR effector</fullName>
    </submittedName>
</protein>
<comment type="caution">
    <text evidence="2">The sequence shown here is derived from an EMBL/GenBank/DDBJ whole genome shotgun (WGS) entry which is preliminary data.</text>
</comment>
<keyword evidence="1" id="KW-0732">Signal</keyword>
<gene>
    <name evidence="2" type="ORF">PHPALM_2414</name>
</gene>
<dbReference type="AlphaFoldDB" id="A0A2P4YPX2"/>
<evidence type="ECO:0000313" key="3">
    <source>
        <dbReference type="Proteomes" id="UP000237271"/>
    </source>
</evidence>
<sequence>MRWILLVWLATLVPCSVADLTTISDPNKFTAVASDDTLVVKRLLRSESNAATDNPTIAKDN</sequence>
<feature type="chain" id="PRO_5015177834" evidence="1">
    <location>
        <begin position="19"/>
        <end position="61"/>
    </location>
</feature>